<keyword evidence="5 7" id="KW-0472">Membrane</keyword>
<dbReference type="EMBL" id="CP000155">
    <property type="protein sequence ID" value="ABC29718.1"/>
    <property type="molecule type" value="Genomic_DNA"/>
</dbReference>
<feature type="transmembrane region" description="Helical" evidence="7">
    <location>
        <begin position="59"/>
        <end position="82"/>
    </location>
</feature>
<feature type="transmembrane region" description="Helical" evidence="7">
    <location>
        <begin position="197"/>
        <end position="218"/>
    </location>
</feature>
<gene>
    <name evidence="8" type="ordered locus">HCH_02946</name>
</gene>
<evidence type="ECO:0000313" key="9">
    <source>
        <dbReference type="Proteomes" id="UP000000238"/>
    </source>
</evidence>
<feature type="transmembrane region" description="Helical" evidence="7">
    <location>
        <begin position="224"/>
        <end position="242"/>
    </location>
</feature>
<sequence length="249" mass="26081">MWIWTPVCASVLLSLMLAPLGDKVLQRGVVFADIAIAQWAALGVLAGGRFAWSREWGGSLAGFSFSGLVFALLASGIVHLILQRGAAYREAMIGVLYVVGASLATISVSHDPHGAQALAATLNGDLLWSLPSQLYVLAPVALLIVGWLGFSSEWRQQLFLPLFALAVTVSVEVAGVYVVFATLITTPLLLCRIGGRGIVSAIVICIAGHIAGLIVAAWGDFPVGASVVLCNLVVGVVALLLLRRLQSKG</sequence>
<comment type="subcellular location">
    <subcellularLocation>
        <location evidence="6">Cell membrane</location>
        <topology evidence="6">Multi-pass membrane protein</topology>
    </subcellularLocation>
    <subcellularLocation>
        <location evidence="1">Membrane</location>
        <topology evidence="1">Multi-pass membrane protein</topology>
    </subcellularLocation>
</comment>
<dbReference type="Proteomes" id="UP000000238">
    <property type="component" value="Chromosome"/>
</dbReference>
<evidence type="ECO:0000256" key="6">
    <source>
        <dbReference type="RuleBase" id="RU003943"/>
    </source>
</evidence>
<feature type="transmembrane region" description="Helical" evidence="7">
    <location>
        <begin position="126"/>
        <end position="150"/>
    </location>
</feature>
<evidence type="ECO:0000256" key="4">
    <source>
        <dbReference type="ARBA" id="ARBA00022989"/>
    </source>
</evidence>
<evidence type="ECO:0000256" key="7">
    <source>
        <dbReference type="SAM" id="Phobius"/>
    </source>
</evidence>
<comment type="similarity">
    <text evidence="2 6">Belongs to the ABC-3 integral membrane protein family.</text>
</comment>
<dbReference type="GO" id="GO:0043190">
    <property type="term" value="C:ATP-binding cassette (ABC) transporter complex"/>
    <property type="evidence" value="ECO:0007669"/>
    <property type="project" value="InterPro"/>
</dbReference>
<keyword evidence="4 7" id="KW-1133">Transmembrane helix</keyword>
<dbReference type="InterPro" id="IPR037294">
    <property type="entry name" value="ABC_BtuC-like"/>
</dbReference>
<evidence type="ECO:0000256" key="3">
    <source>
        <dbReference type="ARBA" id="ARBA00022692"/>
    </source>
</evidence>
<dbReference type="HOGENOM" id="CLU_096130_0_0_6"/>
<dbReference type="SUPFAM" id="SSF81345">
    <property type="entry name" value="ABC transporter involved in vitamin B12 uptake, BtuC"/>
    <property type="match status" value="1"/>
</dbReference>
<dbReference type="InterPro" id="IPR001626">
    <property type="entry name" value="ABC_TroCD"/>
</dbReference>
<dbReference type="PANTHER" id="PTHR30477">
    <property type="entry name" value="ABC-TRANSPORTER METAL-BINDING PROTEIN"/>
    <property type="match status" value="1"/>
</dbReference>
<dbReference type="eggNOG" id="COG1108">
    <property type="taxonomic scope" value="Bacteria"/>
</dbReference>
<protein>
    <submittedName>
        <fullName evidence="8">ABC-type Mn2+/Zn2+ transport system, permease components</fullName>
    </submittedName>
</protein>
<evidence type="ECO:0000256" key="1">
    <source>
        <dbReference type="ARBA" id="ARBA00004141"/>
    </source>
</evidence>
<dbReference type="AlphaFoldDB" id="Q2SI06"/>
<proteinExistence type="inferred from homology"/>
<dbReference type="PANTHER" id="PTHR30477:SF19">
    <property type="entry name" value="METAL ABC TRANSPORTER PERMEASE"/>
    <property type="match status" value="1"/>
</dbReference>
<organism evidence="8 9">
    <name type="scientific">Hahella chejuensis (strain KCTC 2396)</name>
    <dbReference type="NCBI Taxonomy" id="349521"/>
    <lineage>
        <taxon>Bacteria</taxon>
        <taxon>Pseudomonadati</taxon>
        <taxon>Pseudomonadota</taxon>
        <taxon>Gammaproteobacteria</taxon>
        <taxon>Oceanospirillales</taxon>
        <taxon>Hahellaceae</taxon>
        <taxon>Hahella</taxon>
    </lineage>
</organism>
<accession>Q2SI06</accession>
<keyword evidence="6" id="KW-0813">Transport</keyword>
<dbReference type="GO" id="GO:0055085">
    <property type="term" value="P:transmembrane transport"/>
    <property type="evidence" value="ECO:0007669"/>
    <property type="project" value="InterPro"/>
</dbReference>
<dbReference type="GO" id="GO:0010043">
    <property type="term" value="P:response to zinc ion"/>
    <property type="evidence" value="ECO:0007669"/>
    <property type="project" value="TreeGrafter"/>
</dbReference>
<reference evidence="8 9" key="1">
    <citation type="journal article" date="2005" name="Nucleic Acids Res.">
        <title>Genomic blueprint of Hahella chejuensis, a marine microbe producing an algicidal agent.</title>
        <authorList>
            <person name="Jeong H."/>
            <person name="Yim J.H."/>
            <person name="Lee C."/>
            <person name="Choi S.-H."/>
            <person name="Park Y.K."/>
            <person name="Yoon S.H."/>
            <person name="Hur C.-G."/>
            <person name="Kang H.-Y."/>
            <person name="Kim D."/>
            <person name="Lee H.H."/>
            <person name="Park K.H."/>
            <person name="Park S.-H."/>
            <person name="Park H.-S."/>
            <person name="Lee H.K."/>
            <person name="Oh T.K."/>
            <person name="Kim J.F."/>
        </authorList>
    </citation>
    <scope>NUCLEOTIDE SEQUENCE [LARGE SCALE GENOMIC DNA]</scope>
    <source>
        <strain evidence="8 9">KCTC 2396</strain>
    </source>
</reference>
<keyword evidence="3 6" id="KW-0812">Transmembrane</keyword>
<evidence type="ECO:0000313" key="8">
    <source>
        <dbReference type="EMBL" id="ABC29718.1"/>
    </source>
</evidence>
<keyword evidence="9" id="KW-1185">Reference proteome</keyword>
<evidence type="ECO:0000256" key="2">
    <source>
        <dbReference type="ARBA" id="ARBA00008034"/>
    </source>
</evidence>
<name>Q2SI06_HAHCH</name>
<dbReference type="KEGG" id="hch:HCH_02946"/>
<dbReference type="Pfam" id="PF00950">
    <property type="entry name" value="ABC-3"/>
    <property type="match status" value="1"/>
</dbReference>
<dbReference type="STRING" id="349521.HCH_02946"/>
<evidence type="ECO:0000256" key="5">
    <source>
        <dbReference type="ARBA" id="ARBA00023136"/>
    </source>
</evidence>
<feature type="transmembrane region" description="Helical" evidence="7">
    <location>
        <begin position="162"/>
        <end position="190"/>
    </location>
</feature>
<feature type="transmembrane region" description="Helical" evidence="7">
    <location>
        <begin position="31"/>
        <end position="52"/>
    </location>
</feature>